<keyword evidence="10 19" id="KW-0560">Oxidoreductase</keyword>
<accession>A0A6H0XMY4</accession>
<comment type="catalytic activity">
    <reaction evidence="16 19">
        <text>2 Fe(III)-[cytochrome b5] + NADH = 2 Fe(II)-[cytochrome b5] + NAD(+) + H(+)</text>
        <dbReference type="Rhea" id="RHEA:46680"/>
        <dbReference type="Rhea" id="RHEA-COMP:10438"/>
        <dbReference type="Rhea" id="RHEA-COMP:10439"/>
        <dbReference type="ChEBI" id="CHEBI:15378"/>
        <dbReference type="ChEBI" id="CHEBI:29033"/>
        <dbReference type="ChEBI" id="CHEBI:29034"/>
        <dbReference type="ChEBI" id="CHEBI:57540"/>
        <dbReference type="ChEBI" id="CHEBI:57945"/>
        <dbReference type="EC" id="1.6.2.2"/>
    </reaction>
</comment>
<dbReference type="InterPro" id="IPR001834">
    <property type="entry name" value="CBR-like"/>
</dbReference>
<comment type="pathway">
    <text evidence="3">Protein modification; peptidyl-diphthamide biosynthesis.</text>
</comment>
<dbReference type="EC" id="1.6.2.2" evidence="19"/>
<dbReference type="InterPro" id="IPR039261">
    <property type="entry name" value="FNR_nucleotide-bd"/>
</dbReference>
<name>A0A6H0XMY4_9PEZI</name>
<dbReference type="InterPro" id="IPR017938">
    <property type="entry name" value="Riboflavin_synthase-like_b-brl"/>
</dbReference>
<evidence type="ECO:0000256" key="11">
    <source>
        <dbReference type="ARBA" id="ARBA00023027"/>
    </source>
</evidence>
<evidence type="ECO:0000256" key="6">
    <source>
        <dbReference type="ARBA" id="ARBA00022692"/>
    </source>
</evidence>
<keyword evidence="8 18" id="KW-0274">FAD</keyword>
<feature type="binding site" evidence="18">
    <location>
        <position position="156"/>
    </location>
    <ligand>
        <name>FAD</name>
        <dbReference type="ChEBI" id="CHEBI:57692"/>
    </ligand>
</feature>
<dbReference type="GO" id="GO:0005741">
    <property type="term" value="C:mitochondrial outer membrane"/>
    <property type="evidence" value="ECO:0007669"/>
    <property type="project" value="UniProtKB-SubCell"/>
</dbReference>
<evidence type="ECO:0000256" key="5">
    <source>
        <dbReference type="ARBA" id="ARBA00022630"/>
    </source>
</evidence>
<dbReference type="SUPFAM" id="SSF52343">
    <property type="entry name" value="Ferredoxin reductase-like, C-terminal NADP-linked domain"/>
    <property type="match status" value="1"/>
</dbReference>
<evidence type="ECO:0000256" key="4">
    <source>
        <dbReference type="ARBA" id="ARBA00006105"/>
    </source>
</evidence>
<evidence type="ECO:0000256" key="19">
    <source>
        <dbReference type="RuleBase" id="RU361226"/>
    </source>
</evidence>
<dbReference type="Pfam" id="PF00970">
    <property type="entry name" value="FAD_binding_6"/>
    <property type="match status" value="1"/>
</dbReference>
<dbReference type="InterPro" id="IPR001709">
    <property type="entry name" value="Flavoprot_Pyr_Nucl_cyt_Rdtase"/>
</dbReference>
<dbReference type="Pfam" id="PF00175">
    <property type="entry name" value="NAD_binding_1"/>
    <property type="match status" value="1"/>
</dbReference>
<dbReference type="Gene3D" id="2.40.30.10">
    <property type="entry name" value="Translation factors"/>
    <property type="match status" value="1"/>
</dbReference>
<feature type="binding site" evidence="18">
    <location>
        <position position="155"/>
    </location>
    <ligand>
        <name>FAD</name>
        <dbReference type="ChEBI" id="CHEBI:57692"/>
    </ligand>
</feature>
<keyword evidence="7" id="KW-1000">Mitochondrion outer membrane</keyword>
<keyword evidence="9 20" id="KW-1133">Transmembrane helix</keyword>
<evidence type="ECO:0000256" key="9">
    <source>
        <dbReference type="ARBA" id="ARBA00022989"/>
    </source>
</evidence>
<keyword evidence="6 20" id="KW-0812">Transmembrane</keyword>
<evidence type="ECO:0000256" key="7">
    <source>
        <dbReference type="ARBA" id="ARBA00022787"/>
    </source>
</evidence>
<evidence type="ECO:0000256" key="8">
    <source>
        <dbReference type="ARBA" id="ARBA00022827"/>
    </source>
</evidence>
<protein>
    <recommendedName>
        <fullName evidence="19">NADH-cytochrome b5 reductase</fullName>
        <ecNumber evidence="19">1.6.2.2</ecNumber>
    </recommendedName>
</protein>
<dbReference type="PANTHER" id="PTHR19370">
    <property type="entry name" value="NADH-CYTOCHROME B5 REDUCTASE"/>
    <property type="match status" value="1"/>
</dbReference>
<dbReference type="FunFam" id="3.40.50.80:FF:000019">
    <property type="entry name" value="NADH-cytochrome b5 reductase"/>
    <property type="match status" value="1"/>
</dbReference>
<dbReference type="Proteomes" id="UP000503462">
    <property type="component" value="Chromosome 1"/>
</dbReference>
<feature type="transmembrane region" description="Helical" evidence="20">
    <location>
        <begin position="12"/>
        <end position="29"/>
    </location>
</feature>
<feature type="binding site" evidence="18">
    <location>
        <position position="146"/>
    </location>
    <ligand>
        <name>FAD</name>
        <dbReference type="ChEBI" id="CHEBI:57692"/>
    </ligand>
</feature>
<dbReference type="Gene3D" id="3.40.50.80">
    <property type="entry name" value="Nucleotide-binding domain of ferredoxin-NADP reductase (FNR) module"/>
    <property type="match status" value="1"/>
</dbReference>
<evidence type="ECO:0000256" key="18">
    <source>
        <dbReference type="PIRSR" id="PIRSR601834-1"/>
    </source>
</evidence>
<evidence type="ECO:0000256" key="14">
    <source>
        <dbReference type="ARBA" id="ARBA00037104"/>
    </source>
</evidence>
<dbReference type="InterPro" id="IPR008333">
    <property type="entry name" value="Cbr1-like_FAD-bd_dom"/>
</dbReference>
<feature type="binding site" evidence="18">
    <location>
        <position position="129"/>
    </location>
    <ligand>
        <name>FAD</name>
        <dbReference type="ChEBI" id="CHEBI:57692"/>
    </ligand>
</feature>
<evidence type="ECO:0000313" key="22">
    <source>
        <dbReference type="EMBL" id="QIW96082.1"/>
    </source>
</evidence>
<dbReference type="OrthoDB" id="432685at2759"/>
<comment type="function">
    <text evidence="14">NADH-dependent reductase for DPH3 and cytochrome b5. Required for the first step of diphthamide biosynthesis, a post-translational modification of histidine which occurs in elongation factor 2. DPH1 and DPH2 transfer a 3-amino-3-carboxypropyl (ACP) group from S-adenosyl-L-methionine (SAM) to a histidine residue, the reaction is assisted by a reduction system comprising DPH3 and a NADH-dependent reductase, predominantly CBR1. By reducing DPH3, also involved in the formation of the tRNA wobble base modification mcm5s 2U (5-methoxycarbonylmethyl-2-thiouridine), mediated by the elongator complex. The cytochrome b5/NADH cytochrome b5 reductase electron transfer system supports the catalytic activity of several sterol biosynthetic enzymes.</text>
</comment>
<comment type="subunit">
    <text evidence="15">Monomer. Component of the 2-(3-amino-3-carboxypropyl)histidine synthase complex composed of DPH1, DPH2, DPH3 and a NADH-dependent reductase, predominantly CBR1.</text>
</comment>
<feature type="binding site" evidence="18">
    <location>
        <position position="148"/>
    </location>
    <ligand>
        <name>FAD</name>
        <dbReference type="ChEBI" id="CHEBI:57692"/>
    </ligand>
</feature>
<feature type="transmembrane region" description="Helical" evidence="20">
    <location>
        <begin position="36"/>
        <end position="56"/>
    </location>
</feature>
<dbReference type="PRINTS" id="PR00371">
    <property type="entry name" value="FPNCR"/>
</dbReference>
<dbReference type="InterPro" id="IPR001433">
    <property type="entry name" value="OxRdtase_FAD/NAD-bd"/>
</dbReference>
<evidence type="ECO:0000256" key="2">
    <source>
        <dbReference type="ARBA" id="ARBA00004572"/>
    </source>
</evidence>
<evidence type="ECO:0000256" key="13">
    <source>
        <dbReference type="ARBA" id="ARBA00023136"/>
    </source>
</evidence>
<dbReference type="PROSITE" id="PS51384">
    <property type="entry name" value="FAD_FR"/>
    <property type="match status" value="1"/>
</dbReference>
<evidence type="ECO:0000256" key="16">
    <source>
        <dbReference type="ARBA" id="ARBA00047682"/>
    </source>
</evidence>
<feature type="binding site" evidence="18">
    <location>
        <position position="197"/>
    </location>
    <ligand>
        <name>FAD</name>
        <dbReference type="ChEBI" id="CHEBI:57692"/>
    </ligand>
</feature>
<dbReference type="GO" id="GO:0090524">
    <property type="term" value="F:cytochrome-b5 reductase activity, acting on NADH"/>
    <property type="evidence" value="ECO:0007669"/>
    <property type="project" value="UniProtKB-EC"/>
</dbReference>
<feature type="binding site" evidence="18">
    <location>
        <position position="131"/>
    </location>
    <ligand>
        <name>FAD</name>
        <dbReference type="ChEBI" id="CHEBI:57692"/>
    </ligand>
</feature>
<proteinExistence type="inferred from homology"/>
<keyword evidence="12" id="KW-0496">Mitochondrion</keyword>
<comment type="cofactor">
    <cofactor evidence="1 18 19">
        <name>FAD</name>
        <dbReference type="ChEBI" id="CHEBI:57692"/>
    </cofactor>
</comment>
<dbReference type="FunFam" id="2.40.30.10:FF:000032">
    <property type="entry name" value="NADH-cytochrome b5 reductase"/>
    <property type="match status" value="1"/>
</dbReference>
<evidence type="ECO:0000256" key="10">
    <source>
        <dbReference type="ARBA" id="ARBA00023002"/>
    </source>
</evidence>
<keyword evidence="11 19" id="KW-0520">NAD</keyword>
<dbReference type="PANTHER" id="PTHR19370:SF184">
    <property type="entry name" value="NADH-CYTOCHROME B5 REDUCTASE-LIKE"/>
    <property type="match status" value="1"/>
</dbReference>
<evidence type="ECO:0000256" key="20">
    <source>
        <dbReference type="SAM" id="Phobius"/>
    </source>
</evidence>
<comment type="subcellular location">
    <subcellularLocation>
        <location evidence="2">Mitochondrion outer membrane</location>
        <topology evidence="2">Single-pass membrane protein</topology>
    </subcellularLocation>
</comment>
<evidence type="ECO:0000256" key="3">
    <source>
        <dbReference type="ARBA" id="ARBA00005156"/>
    </source>
</evidence>
<organism evidence="22 23">
    <name type="scientific">Peltaster fructicola</name>
    <dbReference type="NCBI Taxonomy" id="286661"/>
    <lineage>
        <taxon>Eukaryota</taxon>
        <taxon>Fungi</taxon>
        <taxon>Dikarya</taxon>
        <taxon>Ascomycota</taxon>
        <taxon>Pezizomycotina</taxon>
        <taxon>Dothideomycetes</taxon>
        <taxon>Dothideomycetes incertae sedis</taxon>
        <taxon>Peltaster</taxon>
    </lineage>
</organism>
<evidence type="ECO:0000259" key="21">
    <source>
        <dbReference type="PROSITE" id="PS51384"/>
    </source>
</evidence>
<comment type="similarity">
    <text evidence="4 19">Belongs to the flavoprotein pyridine nucleotide cytochrome reductase family.</text>
</comment>
<keyword evidence="13 20" id="KW-0472">Membrane</keyword>
<dbReference type="SUPFAM" id="SSF63380">
    <property type="entry name" value="Riboflavin synthase domain-like"/>
    <property type="match status" value="1"/>
</dbReference>
<dbReference type="PRINTS" id="PR00406">
    <property type="entry name" value="CYTB5RDTASE"/>
</dbReference>
<gene>
    <name evidence="22" type="ORF">AMS68_001600</name>
</gene>
<evidence type="ECO:0000256" key="1">
    <source>
        <dbReference type="ARBA" id="ARBA00001974"/>
    </source>
</evidence>
<dbReference type="EMBL" id="CP051139">
    <property type="protein sequence ID" value="QIW96082.1"/>
    <property type="molecule type" value="Genomic_DNA"/>
</dbReference>
<evidence type="ECO:0000313" key="23">
    <source>
        <dbReference type="Proteomes" id="UP000503462"/>
    </source>
</evidence>
<evidence type="ECO:0000256" key="12">
    <source>
        <dbReference type="ARBA" id="ARBA00023128"/>
    </source>
</evidence>
<dbReference type="InterPro" id="IPR017927">
    <property type="entry name" value="FAD-bd_FR_type"/>
</dbReference>
<comment type="catalytic activity">
    <reaction evidence="17">
        <text>2 Fe(3+)-[Dph3] + NADH = 2 Fe(2+)-[Dph3] + NAD(+) + H(+)</text>
        <dbReference type="Rhea" id="RHEA:71231"/>
        <dbReference type="Rhea" id="RHEA-COMP:18002"/>
        <dbReference type="Rhea" id="RHEA-COMP:18003"/>
        <dbReference type="ChEBI" id="CHEBI:15378"/>
        <dbReference type="ChEBI" id="CHEBI:29033"/>
        <dbReference type="ChEBI" id="CHEBI:29034"/>
        <dbReference type="ChEBI" id="CHEBI:57540"/>
        <dbReference type="ChEBI" id="CHEBI:57945"/>
        <dbReference type="ChEBI" id="CHEBI:83228"/>
    </reaction>
    <physiologicalReaction direction="left-to-right" evidence="17">
        <dbReference type="Rhea" id="RHEA:71232"/>
    </physiologicalReaction>
</comment>
<dbReference type="AlphaFoldDB" id="A0A6H0XMY4"/>
<sequence length="321" mass="34762">MATKSTLLTPQYIATVVVPFAILVGTALFKTQWLPIAFAISAAIGGVQFLTAAASAGPKVRQVLNPEQFQSYPLSDKTVLSHNTAIYRFKLPTEHSILGLPIGQHISIGATLDVTDPKTNTTERKQVVRSYTPVSSDNEPGHFDLLIKSYPTGNISKHFATLKIGDTVDVKGPKGAMVYTANMNKHIGMIAGGSGITPMLQVARAVVRGRSKGDTTQVDLIFANVNEEDILLRDDLDKLAREDDKFRVYYVLNNPPAGWTGGSGFVTPEMIKERFPAPSAENKVLICGPPPMVSAMKKATESLGYDKAKPVSKLPDQVFCF</sequence>
<keyword evidence="5 18" id="KW-0285">Flavoprotein</keyword>
<evidence type="ECO:0000256" key="17">
    <source>
        <dbReference type="ARBA" id="ARBA00049138"/>
    </source>
</evidence>
<dbReference type="GO" id="GO:0005783">
    <property type="term" value="C:endoplasmic reticulum"/>
    <property type="evidence" value="ECO:0007669"/>
    <property type="project" value="TreeGrafter"/>
</dbReference>
<evidence type="ECO:0000256" key="15">
    <source>
        <dbReference type="ARBA" id="ARBA00038836"/>
    </source>
</evidence>
<keyword evidence="23" id="KW-1185">Reference proteome</keyword>
<feature type="domain" description="FAD-binding FR-type" evidence="21">
    <location>
        <begin position="67"/>
        <end position="180"/>
    </location>
</feature>
<reference evidence="22 23" key="1">
    <citation type="journal article" date="2016" name="Sci. Rep.">
        <title>Peltaster fructicola genome reveals evolution from an invasive phytopathogen to an ectophytic parasite.</title>
        <authorList>
            <person name="Xu C."/>
            <person name="Chen H."/>
            <person name="Gleason M.L."/>
            <person name="Xu J.R."/>
            <person name="Liu H."/>
            <person name="Zhang R."/>
            <person name="Sun G."/>
        </authorList>
    </citation>
    <scope>NUCLEOTIDE SEQUENCE [LARGE SCALE GENOMIC DNA]</scope>
    <source>
        <strain evidence="22 23">LNHT1506</strain>
    </source>
</reference>
<dbReference type="CDD" id="cd06183">
    <property type="entry name" value="cyt_b5_reduct_like"/>
    <property type="match status" value="1"/>
</dbReference>